<keyword evidence="3" id="KW-0812">Transmembrane</keyword>
<dbReference type="InterPro" id="IPR036259">
    <property type="entry name" value="MFS_trans_sf"/>
</dbReference>
<keyword evidence="3" id="KW-1133">Transmembrane helix</keyword>
<dbReference type="Proteomes" id="UP000053237">
    <property type="component" value="Unassembled WGS sequence"/>
</dbReference>
<dbReference type="Pfam" id="PF07690">
    <property type="entry name" value="MFS_1"/>
    <property type="match status" value="1"/>
</dbReference>
<dbReference type="OrthoDB" id="541403at2759"/>
<dbReference type="InterPro" id="IPR020846">
    <property type="entry name" value="MFS_dom"/>
</dbReference>
<sequence length="386" mass="43397">MVLLYGAFASWGVFTAFQNPSMEALFADSIPHGKRSFPFMVKYIICNVALICGPLACIVLFINFGNSWEIEELTPVLCFGVLLALIGSILLFQFNDSYAVEDEFSGETPTQGGKKAKVKSDRCTSPPLKTPTFENGFRVEYNYSDDEQEEQADSKDPTRPIGQASGQESVINENTILLKEDGTNSLVSNRVDGKFLCLRYKHVPIIIFISDFIISNGAGMMISFFPLFFKQEYGLSPIQVSWIFIAQPILVIFLSFQSQRFSKRIGRMPIIIATRVISVACLICMTFVQPLALQILFFLLRGGLMRCSQPLRRSILMDAVPKRLRARWNALESLSVFSWSGSAFVGGYLIDAYDYRMCFLITSFVYSIGVTLELVLLPLTKHARER</sequence>
<dbReference type="PANTHER" id="PTHR23525:SF1">
    <property type="entry name" value="NODULIN-LIKE DOMAIN-CONTAINING PROTEIN"/>
    <property type="match status" value="1"/>
</dbReference>
<dbReference type="PROSITE" id="PS50850">
    <property type="entry name" value="MFS"/>
    <property type="match status" value="1"/>
</dbReference>
<protein>
    <recommendedName>
        <fullName evidence="4">Major facilitator superfamily (MFS) profile domain-containing protein</fullName>
    </recommendedName>
</protein>
<evidence type="ECO:0000313" key="6">
    <source>
        <dbReference type="Proteomes" id="UP000053237"/>
    </source>
</evidence>
<reference evidence="5 6" key="1">
    <citation type="submission" date="2012-05" db="EMBL/GenBank/DDBJ databases">
        <title>Recombination and specialization in a pathogen metapopulation.</title>
        <authorList>
            <person name="Gardiner A."/>
            <person name="Kemen E."/>
            <person name="Schultz-Larsen T."/>
            <person name="MacLean D."/>
            <person name="Van Oosterhout C."/>
            <person name="Jones J.D.G."/>
        </authorList>
    </citation>
    <scope>NUCLEOTIDE SEQUENCE [LARGE SCALE GENOMIC DNA]</scope>
    <source>
        <strain evidence="5 6">Ac Nc2</strain>
    </source>
</reference>
<dbReference type="InParanoid" id="A0A024FYB0"/>
<feature type="transmembrane region" description="Helical" evidence="3">
    <location>
        <begin position="43"/>
        <end position="62"/>
    </location>
</feature>
<dbReference type="SUPFAM" id="SSF103473">
    <property type="entry name" value="MFS general substrate transporter"/>
    <property type="match status" value="1"/>
</dbReference>
<dbReference type="Gene3D" id="1.20.1250.20">
    <property type="entry name" value="MFS general substrate transporter like domains"/>
    <property type="match status" value="1"/>
</dbReference>
<feature type="transmembrane region" description="Helical" evidence="3">
    <location>
        <begin position="205"/>
        <end position="229"/>
    </location>
</feature>
<keyword evidence="6" id="KW-1185">Reference proteome</keyword>
<accession>A0A024FYB0</accession>
<feature type="transmembrane region" description="Helical" evidence="3">
    <location>
        <begin position="276"/>
        <end position="300"/>
    </location>
</feature>
<evidence type="ECO:0000256" key="1">
    <source>
        <dbReference type="ARBA" id="ARBA00004141"/>
    </source>
</evidence>
<keyword evidence="3" id="KW-0472">Membrane</keyword>
<proteinExistence type="predicted"/>
<feature type="transmembrane region" description="Helical" evidence="3">
    <location>
        <begin position="357"/>
        <end position="379"/>
    </location>
</feature>
<comment type="caution">
    <text evidence="5">The sequence shown here is derived from an EMBL/GenBank/DDBJ whole genome shotgun (WGS) entry which is preliminary data.</text>
</comment>
<feature type="region of interest" description="Disordered" evidence="2">
    <location>
        <begin position="104"/>
        <end position="124"/>
    </location>
</feature>
<organism evidence="5 6">
    <name type="scientific">Albugo candida</name>
    <dbReference type="NCBI Taxonomy" id="65357"/>
    <lineage>
        <taxon>Eukaryota</taxon>
        <taxon>Sar</taxon>
        <taxon>Stramenopiles</taxon>
        <taxon>Oomycota</taxon>
        <taxon>Peronosporomycetes</taxon>
        <taxon>Albuginales</taxon>
        <taxon>Albuginaceae</taxon>
        <taxon>Albugo</taxon>
    </lineage>
</organism>
<evidence type="ECO:0000256" key="2">
    <source>
        <dbReference type="SAM" id="MobiDB-lite"/>
    </source>
</evidence>
<dbReference type="EMBL" id="CAIX01001468">
    <property type="protein sequence ID" value="CCI11659.1"/>
    <property type="molecule type" value="Genomic_DNA"/>
</dbReference>
<dbReference type="PANTHER" id="PTHR23525">
    <property type="entry name" value="TRANSPORTER, PUTATIVE-RELATED"/>
    <property type="match status" value="1"/>
</dbReference>
<name>A0A024FYB0_9STRA</name>
<dbReference type="InterPro" id="IPR011701">
    <property type="entry name" value="MFS"/>
</dbReference>
<feature type="transmembrane region" description="Helical" evidence="3">
    <location>
        <begin position="74"/>
        <end position="92"/>
    </location>
</feature>
<feature type="region of interest" description="Disordered" evidence="2">
    <location>
        <begin position="146"/>
        <end position="165"/>
    </location>
</feature>
<dbReference type="GO" id="GO:0022857">
    <property type="term" value="F:transmembrane transporter activity"/>
    <property type="evidence" value="ECO:0007669"/>
    <property type="project" value="InterPro"/>
</dbReference>
<dbReference type="AlphaFoldDB" id="A0A024FYB0"/>
<feature type="domain" description="Major facilitator superfamily (MFS) profile" evidence="4">
    <location>
        <begin position="203"/>
        <end position="386"/>
    </location>
</feature>
<dbReference type="GO" id="GO:0016020">
    <property type="term" value="C:membrane"/>
    <property type="evidence" value="ECO:0007669"/>
    <property type="project" value="UniProtKB-SubCell"/>
</dbReference>
<evidence type="ECO:0000259" key="4">
    <source>
        <dbReference type="PROSITE" id="PS50850"/>
    </source>
</evidence>
<feature type="transmembrane region" description="Helical" evidence="3">
    <location>
        <begin position="235"/>
        <end position="256"/>
    </location>
</feature>
<gene>
    <name evidence="5" type="ORF">BN9_132700</name>
</gene>
<comment type="subcellular location">
    <subcellularLocation>
        <location evidence="1">Membrane</location>
        <topology evidence="1">Multi-pass membrane protein</topology>
    </subcellularLocation>
</comment>
<evidence type="ECO:0000256" key="3">
    <source>
        <dbReference type="SAM" id="Phobius"/>
    </source>
</evidence>
<evidence type="ECO:0000313" key="5">
    <source>
        <dbReference type="EMBL" id="CCI11659.1"/>
    </source>
</evidence>